<name>A0AAV2ST42_MEGNR</name>
<reference evidence="2 3" key="1">
    <citation type="submission" date="2024-05" db="EMBL/GenBank/DDBJ databases">
        <authorList>
            <person name="Wallberg A."/>
        </authorList>
    </citation>
    <scope>NUCLEOTIDE SEQUENCE [LARGE SCALE GENOMIC DNA]</scope>
</reference>
<accession>A0AAV2ST42</accession>
<feature type="signal peptide" evidence="1">
    <location>
        <begin position="1"/>
        <end position="22"/>
    </location>
</feature>
<keyword evidence="3" id="KW-1185">Reference proteome</keyword>
<evidence type="ECO:0000313" key="3">
    <source>
        <dbReference type="Proteomes" id="UP001497623"/>
    </source>
</evidence>
<evidence type="ECO:0008006" key="4">
    <source>
        <dbReference type="Google" id="ProtNLM"/>
    </source>
</evidence>
<feature type="non-terminal residue" evidence="2">
    <location>
        <position position="1"/>
    </location>
</feature>
<dbReference type="Proteomes" id="UP001497623">
    <property type="component" value="Unassembled WGS sequence"/>
</dbReference>
<protein>
    <recommendedName>
        <fullName evidence="4">NADH:ubiquinone reductase (H(+)-translocating)</fullName>
    </recommendedName>
</protein>
<proteinExistence type="predicted"/>
<dbReference type="EMBL" id="CAXKWB010128076">
    <property type="protein sequence ID" value="CAL4240639.1"/>
    <property type="molecule type" value="Genomic_DNA"/>
</dbReference>
<keyword evidence="1" id="KW-0732">Signal</keyword>
<comment type="caution">
    <text evidence="2">The sequence shown here is derived from an EMBL/GenBank/DDBJ whole genome shotgun (WGS) entry which is preliminary data.</text>
</comment>
<sequence length="102" mass="10912">GSFLSPFLKIGVTFAFLQSSDCVSPVCNDSSNIMLSGKHTEDAVSFSMCGWMLSGPQLLYLFNLSSFSFTISGVTSMLPMSILHMQSISGSSSPSIGWLKAE</sequence>
<evidence type="ECO:0000313" key="2">
    <source>
        <dbReference type="EMBL" id="CAL4240639.1"/>
    </source>
</evidence>
<gene>
    <name evidence="2" type="ORF">MNOR_LOCUS40623</name>
</gene>
<evidence type="ECO:0000256" key="1">
    <source>
        <dbReference type="SAM" id="SignalP"/>
    </source>
</evidence>
<feature type="chain" id="PRO_5043662905" description="NADH:ubiquinone reductase (H(+)-translocating)" evidence="1">
    <location>
        <begin position="23"/>
        <end position="102"/>
    </location>
</feature>
<dbReference type="AlphaFoldDB" id="A0AAV2ST42"/>
<organism evidence="2 3">
    <name type="scientific">Meganyctiphanes norvegica</name>
    <name type="common">Northern krill</name>
    <name type="synonym">Thysanopoda norvegica</name>
    <dbReference type="NCBI Taxonomy" id="48144"/>
    <lineage>
        <taxon>Eukaryota</taxon>
        <taxon>Metazoa</taxon>
        <taxon>Ecdysozoa</taxon>
        <taxon>Arthropoda</taxon>
        <taxon>Crustacea</taxon>
        <taxon>Multicrustacea</taxon>
        <taxon>Malacostraca</taxon>
        <taxon>Eumalacostraca</taxon>
        <taxon>Eucarida</taxon>
        <taxon>Euphausiacea</taxon>
        <taxon>Euphausiidae</taxon>
        <taxon>Meganyctiphanes</taxon>
    </lineage>
</organism>